<dbReference type="InterPro" id="IPR044098">
    <property type="entry name" value="STAMBP/STALP-like_MPN"/>
</dbReference>
<feature type="compositionally biased region" description="Low complexity" evidence="9">
    <location>
        <begin position="257"/>
        <end position="294"/>
    </location>
</feature>
<feature type="region of interest" description="Disordered" evidence="9">
    <location>
        <begin position="103"/>
        <end position="124"/>
    </location>
</feature>
<comment type="cofactor">
    <cofactor evidence="1">
        <name>Zn(2+)</name>
        <dbReference type="ChEBI" id="CHEBI:29105"/>
    </cofactor>
</comment>
<evidence type="ECO:0000256" key="3">
    <source>
        <dbReference type="ARBA" id="ARBA00022670"/>
    </source>
</evidence>
<organism evidence="11 12">
    <name type="scientific">Apatococcus fuscideae</name>
    <dbReference type="NCBI Taxonomy" id="2026836"/>
    <lineage>
        <taxon>Eukaryota</taxon>
        <taxon>Viridiplantae</taxon>
        <taxon>Chlorophyta</taxon>
        <taxon>core chlorophytes</taxon>
        <taxon>Trebouxiophyceae</taxon>
        <taxon>Chlorellales</taxon>
        <taxon>Chlorellaceae</taxon>
        <taxon>Apatococcus</taxon>
    </lineage>
</organism>
<feature type="domain" description="MPN" evidence="10">
    <location>
        <begin position="359"/>
        <end position="491"/>
    </location>
</feature>
<dbReference type="Pfam" id="PF01398">
    <property type="entry name" value="JAB"/>
    <property type="match status" value="1"/>
</dbReference>
<evidence type="ECO:0000313" key="12">
    <source>
        <dbReference type="Proteomes" id="UP001485043"/>
    </source>
</evidence>
<keyword evidence="12" id="KW-1185">Reference proteome</keyword>
<protein>
    <recommendedName>
        <fullName evidence="10">MPN domain-containing protein</fullName>
    </recommendedName>
</protein>
<dbReference type="SMART" id="SM00232">
    <property type="entry name" value="JAB_MPN"/>
    <property type="match status" value="1"/>
</dbReference>
<dbReference type="GO" id="GO:0070536">
    <property type="term" value="P:protein K63-linked deubiquitination"/>
    <property type="evidence" value="ECO:0007669"/>
    <property type="project" value="InterPro"/>
</dbReference>
<evidence type="ECO:0000256" key="9">
    <source>
        <dbReference type="SAM" id="MobiDB-lite"/>
    </source>
</evidence>
<dbReference type="InterPro" id="IPR000555">
    <property type="entry name" value="JAMM/MPN+_dom"/>
</dbReference>
<dbReference type="Gene3D" id="3.40.140.10">
    <property type="entry name" value="Cytidine Deaminase, domain 2"/>
    <property type="match status" value="1"/>
</dbReference>
<dbReference type="Pfam" id="PF08969">
    <property type="entry name" value="USP8_dimer"/>
    <property type="match status" value="1"/>
</dbReference>
<keyword evidence="5" id="KW-0833">Ubl conjugation pathway</keyword>
<sequence length="535" mass="58485">MPRSPRHSRSALLAASAPARDVNPLLGIDTYYRSADLLARQAAKYRRAGDEHQLYVMLLRLVSLYVETLPNHRDYNANSAKAQKLGKAVKEQHFQELEKLKRSMNEREAAGENAWESRASARPSDTHLLTSSALPQVDWGQLGQTHNAQPAYQGRDMHAPVQQFAQPAHPQATISAPAYSADLGAQLDLLSGGLWDSATAPPGQPGVSQEAMERHALLPMPSPSSRFSRRDSQGGAAMGPMYPALDSKPLAPIQYGSSPHGSSSSASLIDADSQPRQPLQQPSPSLELQLGPQQMQVQHMRPPDHPPPPGDSCACQPQPNGATPAVRPAAPPPPALEPPVSQRDSPGGVAKKPNEMRDVHISLALMEEFLKYAVRNTSRGVETCGVLAGQLDEKSGLFKICTLILPKQTGTSDTVETLNEEEVFDLQDKRDLFSMGWIHTHPTQTCFLSSVDIHTQYGYQVMMEEAIAIVMAPRDSTKRCGVFRLTTPGGLKLIQNCRKSGFHSHPPTHTGQPMYELCGHVYLNPRLNHDVVDLR</sequence>
<dbReference type="GO" id="GO:0005768">
    <property type="term" value="C:endosome"/>
    <property type="evidence" value="ECO:0007669"/>
    <property type="project" value="TreeGrafter"/>
</dbReference>
<dbReference type="PANTHER" id="PTHR12947">
    <property type="entry name" value="AMSH-LIKE PROTEASE"/>
    <property type="match status" value="1"/>
</dbReference>
<comment type="similarity">
    <text evidence="2">Belongs to the peptidase M67C family.</text>
</comment>
<dbReference type="SUPFAM" id="SSF102712">
    <property type="entry name" value="JAB1/MPN domain"/>
    <property type="match status" value="1"/>
</dbReference>
<reference evidence="11 12" key="1">
    <citation type="journal article" date="2024" name="Nat. Commun.">
        <title>Phylogenomics reveals the evolutionary origins of lichenization in chlorophyte algae.</title>
        <authorList>
            <person name="Puginier C."/>
            <person name="Libourel C."/>
            <person name="Otte J."/>
            <person name="Skaloud P."/>
            <person name="Haon M."/>
            <person name="Grisel S."/>
            <person name="Petersen M."/>
            <person name="Berrin J.G."/>
            <person name="Delaux P.M."/>
            <person name="Dal Grande F."/>
            <person name="Keller J."/>
        </authorList>
    </citation>
    <scope>NUCLEOTIDE SEQUENCE [LARGE SCALE GENOMIC DNA]</scope>
    <source>
        <strain evidence="11 12">SAG 2523</strain>
    </source>
</reference>
<evidence type="ECO:0000256" key="4">
    <source>
        <dbReference type="ARBA" id="ARBA00022723"/>
    </source>
</evidence>
<keyword evidence="4" id="KW-0479">Metal-binding</keyword>
<keyword evidence="6" id="KW-0378">Hydrolase</keyword>
<dbReference type="PANTHER" id="PTHR12947:SF13">
    <property type="entry name" value="FI19924P1"/>
    <property type="match status" value="1"/>
</dbReference>
<keyword evidence="7" id="KW-0862">Zinc</keyword>
<keyword evidence="8" id="KW-0482">Metalloprotease</keyword>
<accession>A0AAW1TLH3</accession>
<evidence type="ECO:0000256" key="6">
    <source>
        <dbReference type="ARBA" id="ARBA00022801"/>
    </source>
</evidence>
<dbReference type="GO" id="GO:0061578">
    <property type="term" value="F:K63-linked deubiquitinase activity"/>
    <property type="evidence" value="ECO:0007669"/>
    <property type="project" value="InterPro"/>
</dbReference>
<dbReference type="Proteomes" id="UP001485043">
    <property type="component" value="Unassembled WGS sequence"/>
</dbReference>
<evidence type="ECO:0000256" key="2">
    <source>
        <dbReference type="ARBA" id="ARBA00010981"/>
    </source>
</evidence>
<dbReference type="SUPFAM" id="SSF140856">
    <property type="entry name" value="USP8 N-terminal domain-like"/>
    <property type="match status" value="1"/>
</dbReference>
<dbReference type="PROSITE" id="PS50249">
    <property type="entry name" value="MPN"/>
    <property type="match status" value="1"/>
</dbReference>
<dbReference type="EMBL" id="JALJOV010000005">
    <property type="protein sequence ID" value="KAK9868937.1"/>
    <property type="molecule type" value="Genomic_DNA"/>
</dbReference>
<evidence type="ECO:0000256" key="1">
    <source>
        <dbReference type="ARBA" id="ARBA00001947"/>
    </source>
</evidence>
<dbReference type="GO" id="GO:0046872">
    <property type="term" value="F:metal ion binding"/>
    <property type="evidence" value="ECO:0007669"/>
    <property type="project" value="UniProtKB-KW"/>
</dbReference>
<evidence type="ECO:0000259" key="10">
    <source>
        <dbReference type="PROSITE" id="PS50249"/>
    </source>
</evidence>
<name>A0AAW1TLH3_9CHLO</name>
<evidence type="ECO:0000256" key="7">
    <source>
        <dbReference type="ARBA" id="ARBA00022833"/>
    </source>
</evidence>
<evidence type="ECO:0000313" key="11">
    <source>
        <dbReference type="EMBL" id="KAK9868937.1"/>
    </source>
</evidence>
<keyword evidence="3" id="KW-0645">Protease</keyword>
<dbReference type="GO" id="GO:0140492">
    <property type="term" value="F:metal-dependent deubiquitinase activity"/>
    <property type="evidence" value="ECO:0007669"/>
    <property type="project" value="InterPro"/>
</dbReference>
<evidence type="ECO:0000256" key="5">
    <source>
        <dbReference type="ARBA" id="ARBA00022786"/>
    </source>
</evidence>
<gene>
    <name evidence="11" type="ORF">WJX84_002248</name>
</gene>
<proteinExistence type="inferred from homology"/>
<comment type="caution">
    <text evidence="11">The sequence shown here is derived from an EMBL/GenBank/DDBJ whole genome shotgun (WGS) entry which is preliminary data.</text>
</comment>
<dbReference type="InterPro" id="IPR037518">
    <property type="entry name" value="MPN"/>
</dbReference>
<dbReference type="GO" id="GO:0016020">
    <property type="term" value="C:membrane"/>
    <property type="evidence" value="ECO:0007669"/>
    <property type="project" value="TreeGrafter"/>
</dbReference>
<dbReference type="Gene3D" id="1.20.58.80">
    <property type="entry name" value="Phosphotransferase system, lactose/cellobiose-type IIA subunit"/>
    <property type="match status" value="1"/>
</dbReference>
<dbReference type="InterPro" id="IPR015063">
    <property type="entry name" value="USP8_dimer"/>
</dbReference>
<dbReference type="AlphaFoldDB" id="A0AAW1TLH3"/>
<feature type="region of interest" description="Disordered" evidence="9">
    <location>
        <begin position="218"/>
        <end position="354"/>
    </location>
</feature>
<dbReference type="GO" id="GO:0006508">
    <property type="term" value="P:proteolysis"/>
    <property type="evidence" value="ECO:0007669"/>
    <property type="project" value="UniProtKB-KW"/>
</dbReference>
<evidence type="ECO:0000256" key="8">
    <source>
        <dbReference type="ARBA" id="ARBA00023049"/>
    </source>
</evidence>
<dbReference type="CDD" id="cd08066">
    <property type="entry name" value="MPN_AMSH_like"/>
    <property type="match status" value="1"/>
</dbReference>